<reference evidence="2" key="1">
    <citation type="submission" date="2021-03" db="EMBL/GenBank/DDBJ databases">
        <authorList>
            <person name="Tagirdzhanova G."/>
        </authorList>
    </citation>
    <scope>NUCLEOTIDE SEQUENCE</scope>
</reference>
<organism evidence="2 3">
    <name type="scientific">Imshaugia aleurites</name>
    <dbReference type="NCBI Taxonomy" id="172621"/>
    <lineage>
        <taxon>Eukaryota</taxon>
        <taxon>Fungi</taxon>
        <taxon>Dikarya</taxon>
        <taxon>Ascomycota</taxon>
        <taxon>Pezizomycotina</taxon>
        <taxon>Lecanoromycetes</taxon>
        <taxon>OSLEUM clade</taxon>
        <taxon>Lecanoromycetidae</taxon>
        <taxon>Lecanorales</taxon>
        <taxon>Lecanorineae</taxon>
        <taxon>Parmeliaceae</taxon>
        <taxon>Imshaugia</taxon>
    </lineage>
</organism>
<dbReference type="EMBL" id="CAJPDT010000116">
    <property type="protein sequence ID" value="CAF9939184.1"/>
    <property type="molecule type" value="Genomic_DNA"/>
</dbReference>
<feature type="region of interest" description="Disordered" evidence="1">
    <location>
        <begin position="44"/>
        <end position="63"/>
    </location>
</feature>
<evidence type="ECO:0000256" key="1">
    <source>
        <dbReference type="SAM" id="MobiDB-lite"/>
    </source>
</evidence>
<feature type="region of interest" description="Disordered" evidence="1">
    <location>
        <begin position="1"/>
        <end position="32"/>
    </location>
</feature>
<name>A0A8H3PFE4_9LECA</name>
<gene>
    <name evidence="2" type="ORF">IMSHALPRED_001239</name>
</gene>
<evidence type="ECO:0000313" key="2">
    <source>
        <dbReference type="EMBL" id="CAF9939184.1"/>
    </source>
</evidence>
<dbReference type="OrthoDB" id="5321372at2759"/>
<keyword evidence="3" id="KW-1185">Reference proteome</keyword>
<feature type="compositionally biased region" description="Polar residues" evidence="1">
    <location>
        <begin position="1"/>
        <end position="11"/>
    </location>
</feature>
<proteinExistence type="predicted"/>
<dbReference type="Proteomes" id="UP000664534">
    <property type="component" value="Unassembled WGS sequence"/>
</dbReference>
<accession>A0A8H3PFE4</accession>
<dbReference type="AlphaFoldDB" id="A0A8H3PFE4"/>
<evidence type="ECO:0000313" key="3">
    <source>
        <dbReference type="Proteomes" id="UP000664534"/>
    </source>
</evidence>
<protein>
    <submittedName>
        <fullName evidence="2">Uncharacterized protein</fullName>
    </submittedName>
</protein>
<comment type="caution">
    <text evidence="2">The sequence shown here is derived from an EMBL/GenBank/DDBJ whole genome shotgun (WGS) entry which is preliminary data.</text>
</comment>
<sequence>MSSSQTYQTGSKKMCDDAGGLLPEQTTPHLPQNSISSLAFTSQSLDGDSKAKKLTDSQPGQEQVATATMNTHPVGPICELMQGPIAIENTKEPGLPFVSENNMPNHRFREDSPKVLDVERTIQTASGSLRSSIAVASFQLHYPNETARASLNPENRLLSQQLETNCGDDACLATVAAACMGFQERMMRMPPEICQMIMDIVFEEAFGPRRVHPHKDPPIMNIFLALNRQFYRKLRAQYWTKNTWVISKGPLDKTMRFMTEKPYNETTTEFSLQIPNKAALQIRFVELSFSNADTPDLPEWQQLAEQSAAPCRIPSPIGPVTSNAPAETQSLQVAKRDTDRAQRYDDIQYQLIQTWQDKFDRVAMLNLRHLTLDFTEAYEPSGLHLGVYLVRRLIPFAYGMPADFKILAPDHWIETQIRDAFCVLNAD</sequence>